<evidence type="ECO:0000256" key="7">
    <source>
        <dbReference type="ARBA" id="ARBA00060749"/>
    </source>
</evidence>
<comment type="caution">
    <text evidence="9">Lacks conserved residue(s) required for the propagation of feature annotation.</text>
</comment>
<feature type="site" description="Important for substrate specificity" evidence="9">
    <location>
        <position position="157"/>
    </location>
</feature>
<dbReference type="CDD" id="cd00555">
    <property type="entry name" value="Maf"/>
    <property type="match status" value="1"/>
</dbReference>
<evidence type="ECO:0000256" key="9">
    <source>
        <dbReference type="HAMAP-Rule" id="MF_00528"/>
    </source>
</evidence>
<gene>
    <name evidence="10" type="ORF">CWE06_02375</name>
</gene>
<dbReference type="InterPro" id="IPR003697">
    <property type="entry name" value="Maf-like"/>
</dbReference>
<proteinExistence type="inferred from homology"/>
<evidence type="ECO:0000256" key="1">
    <source>
        <dbReference type="ARBA" id="ARBA00004496"/>
    </source>
</evidence>
<dbReference type="Gene3D" id="3.90.950.10">
    <property type="match status" value="1"/>
</dbReference>
<dbReference type="HAMAP" id="MF_00528">
    <property type="entry name" value="Maf"/>
    <property type="match status" value="1"/>
</dbReference>
<dbReference type="PANTHER" id="PTHR43213:SF10">
    <property type="entry name" value="7-METHYL-GTP PYROPHOSPHATASE"/>
    <property type="match status" value="1"/>
</dbReference>
<dbReference type="Proteomes" id="UP000288212">
    <property type="component" value="Unassembled WGS sequence"/>
</dbReference>
<feature type="active site" description="Proton acceptor" evidence="9">
    <location>
        <position position="72"/>
    </location>
</feature>
<dbReference type="AlphaFoldDB" id="A0A432VYI1"/>
<keyword evidence="4 9" id="KW-0546">Nucleotide metabolism</keyword>
<evidence type="ECO:0000256" key="5">
    <source>
        <dbReference type="ARBA" id="ARBA00050213"/>
    </source>
</evidence>
<keyword evidence="11" id="KW-1185">Reference proteome</keyword>
<dbReference type="SUPFAM" id="SSF52972">
    <property type="entry name" value="ITPase-like"/>
    <property type="match status" value="1"/>
</dbReference>
<comment type="caution">
    <text evidence="10">The sequence shown here is derived from an EMBL/GenBank/DDBJ whole genome shotgun (WGS) entry which is preliminary data.</text>
</comment>
<comment type="catalytic activity">
    <reaction evidence="5 9">
        <text>N(7)-methyl-GTP + H2O = N(7)-methyl-GMP + diphosphate + H(+)</text>
        <dbReference type="Rhea" id="RHEA:58744"/>
        <dbReference type="ChEBI" id="CHEBI:15377"/>
        <dbReference type="ChEBI" id="CHEBI:15378"/>
        <dbReference type="ChEBI" id="CHEBI:33019"/>
        <dbReference type="ChEBI" id="CHEBI:58285"/>
        <dbReference type="ChEBI" id="CHEBI:87133"/>
    </reaction>
</comment>
<evidence type="ECO:0000256" key="4">
    <source>
        <dbReference type="ARBA" id="ARBA00023080"/>
    </source>
</evidence>
<dbReference type="OrthoDB" id="9813694at2"/>
<accession>A0A432VYI1</accession>
<comment type="similarity">
    <text evidence="7 9">Belongs to the Maf family. YceF subfamily.</text>
</comment>
<dbReference type="GO" id="GO:0009117">
    <property type="term" value="P:nucleotide metabolic process"/>
    <property type="evidence" value="ECO:0007669"/>
    <property type="project" value="UniProtKB-KW"/>
</dbReference>
<organism evidence="10 11">
    <name type="scientific">Aliidiomarina haloalkalitolerans</name>
    <dbReference type="NCBI Taxonomy" id="859059"/>
    <lineage>
        <taxon>Bacteria</taxon>
        <taxon>Pseudomonadati</taxon>
        <taxon>Pseudomonadota</taxon>
        <taxon>Gammaproteobacteria</taxon>
        <taxon>Alteromonadales</taxon>
        <taxon>Idiomarinaceae</taxon>
        <taxon>Aliidiomarina</taxon>
    </lineage>
</organism>
<dbReference type="InterPro" id="IPR029001">
    <property type="entry name" value="ITPase-like_fam"/>
</dbReference>
<comment type="cofactor">
    <cofactor evidence="9">
        <name>a divalent metal cation</name>
        <dbReference type="ChEBI" id="CHEBI:60240"/>
    </cofactor>
</comment>
<evidence type="ECO:0000313" key="11">
    <source>
        <dbReference type="Proteomes" id="UP000288212"/>
    </source>
</evidence>
<feature type="site" description="Important for substrate specificity" evidence="9">
    <location>
        <position position="15"/>
    </location>
</feature>
<dbReference type="GO" id="GO:0005737">
    <property type="term" value="C:cytoplasm"/>
    <property type="evidence" value="ECO:0007669"/>
    <property type="project" value="UniProtKB-SubCell"/>
</dbReference>
<dbReference type="RefSeq" id="WP_126790803.1">
    <property type="nucleotide sequence ID" value="NZ_PIPI01000001.1"/>
</dbReference>
<reference evidence="10 11" key="1">
    <citation type="journal article" date="2011" name="Front. Microbiol.">
        <title>Genomic signatures of strain selection and enhancement in Bacillus atrophaeus var. globigii, a historical biowarfare simulant.</title>
        <authorList>
            <person name="Gibbons H.S."/>
            <person name="Broomall S.M."/>
            <person name="McNew L.A."/>
            <person name="Daligault H."/>
            <person name="Chapman C."/>
            <person name="Bruce D."/>
            <person name="Karavis M."/>
            <person name="Krepps M."/>
            <person name="McGregor P.A."/>
            <person name="Hong C."/>
            <person name="Park K.H."/>
            <person name="Akmal A."/>
            <person name="Feldman A."/>
            <person name="Lin J.S."/>
            <person name="Chang W.E."/>
            <person name="Higgs B.W."/>
            <person name="Demirev P."/>
            <person name="Lindquist J."/>
            <person name="Liem A."/>
            <person name="Fochler E."/>
            <person name="Read T.D."/>
            <person name="Tapia R."/>
            <person name="Johnson S."/>
            <person name="Bishop-Lilly K.A."/>
            <person name="Detter C."/>
            <person name="Han C."/>
            <person name="Sozhamannan S."/>
            <person name="Rosenzweig C.N."/>
            <person name="Skowronski E.W."/>
        </authorList>
    </citation>
    <scope>NUCLEOTIDE SEQUENCE [LARGE SCALE GENOMIC DNA]</scope>
    <source>
        <strain evidence="10 11">AK5</strain>
    </source>
</reference>
<protein>
    <recommendedName>
        <fullName evidence="8 9">7-methyl-GTP pyrophosphatase</fullName>
        <shortName evidence="9">m(7)GTP pyrophosphatase</shortName>
        <ecNumber evidence="9">3.6.1.-</ecNumber>
    </recommendedName>
</protein>
<dbReference type="EMBL" id="PIPI01000001">
    <property type="protein sequence ID" value="RUO21717.1"/>
    <property type="molecule type" value="Genomic_DNA"/>
</dbReference>
<evidence type="ECO:0000256" key="8">
    <source>
        <dbReference type="ARBA" id="ARBA00068163"/>
    </source>
</evidence>
<dbReference type="GO" id="GO:0047429">
    <property type="term" value="F:nucleoside triphosphate diphosphatase activity"/>
    <property type="evidence" value="ECO:0007669"/>
    <property type="project" value="InterPro"/>
</dbReference>
<keyword evidence="3 9" id="KW-0378">Hydrolase</keyword>
<comment type="subcellular location">
    <subcellularLocation>
        <location evidence="1 9">Cytoplasm</location>
    </subcellularLocation>
</comment>
<dbReference type="Pfam" id="PF02545">
    <property type="entry name" value="Maf"/>
    <property type="match status" value="1"/>
</dbReference>
<name>A0A432VYI1_9GAMM</name>
<feature type="site" description="Important for substrate specificity" evidence="9">
    <location>
        <position position="73"/>
    </location>
</feature>
<evidence type="ECO:0000256" key="3">
    <source>
        <dbReference type="ARBA" id="ARBA00022801"/>
    </source>
</evidence>
<dbReference type="FunFam" id="3.90.950.10:FF:000005">
    <property type="entry name" value="7-methyl-GTP pyrophosphatase"/>
    <property type="match status" value="1"/>
</dbReference>
<sequence>MSQVLPLVLASSSIYRRELLTKFGISFVTDSPNIDELRLPNEQPTDLVKRLAIEKAQALRQKYPHHLIIGSDQVAVCRNTVLGKPHTRSNAIAQLEKSSGETVTFLTGLCLLNSATGEYQAVVEPFNVEFRHLSRAEIERYVDQEQPFNCAGSFKSEGFGITLFARLSGDDPNSLVGLPLIRLAEMLRGHGLQLP</sequence>
<dbReference type="PIRSF" id="PIRSF006305">
    <property type="entry name" value="Maf"/>
    <property type="match status" value="1"/>
</dbReference>
<dbReference type="NCBIfam" id="TIGR00172">
    <property type="entry name" value="maf"/>
    <property type="match status" value="1"/>
</dbReference>
<dbReference type="PANTHER" id="PTHR43213">
    <property type="entry name" value="BIFUNCTIONAL DTTP/UTP PYROPHOSPHATASE/METHYLTRANSFERASE PROTEIN-RELATED"/>
    <property type="match status" value="1"/>
</dbReference>
<comment type="function">
    <text evidence="6 9">Nucleoside triphosphate pyrophosphatase that hydrolyzes 7-methyl-GTP (m(7)GTP). May have a dual role in cell division arrest and in preventing the incorporation of modified nucleotides into cellular nucleic acids.</text>
</comment>
<evidence type="ECO:0000256" key="6">
    <source>
        <dbReference type="ARBA" id="ARBA00053369"/>
    </source>
</evidence>
<evidence type="ECO:0000256" key="2">
    <source>
        <dbReference type="ARBA" id="ARBA00022490"/>
    </source>
</evidence>
<dbReference type="EC" id="3.6.1.-" evidence="9"/>
<keyword evidence="2 9" id="KW-0963">Cytoplasm</keyword>
<evidence type="ECO:0000313" key="10">
    <source>
        <dbReference type="EMBL" id="RUO21717.1"/>
    </source>
</evidence>